<evidence type="ECO:0000313" key="5">
    <source>
        <dbReference type="Proteomes" id="UP000576082"/>
    </source>
</evidence>
<dbReference type="GO" id="GO:0046872">
    <property type="term" value="F:metal ion binding"/>
    <property type="evidence" value="ECO:0007669"/>
    <property type="project" value="UniProtKB-KW"/>
</dbReference>
<dbReference type="RefSeq" id="WP_169656692.1">
    <property type="nucleotide sequence ID" value="NZ_JABANE010000023.1"/>
</dbReference>
<sequence>MKEIGIISDTHSYIDEHILKNLEGCDEIWHAGDIGEQHVMDELEKVAPTKAVYGNIDDGSLRATYPEEAIFEVDGVKVYIIHIGGYPPKYTAKLKKRLKELQPDLFICGHSHILKVIPDQERKLLHINPGAAGRHGFHRMRTLIRLRIDEGKPKDLKVVELGLRAKF</sequence>
<keyword evidence="5" id="KW-1185">Reference proteome</keyword>
<organism evidence="4 5">
    <name type="scientific">Flammeovirga aprica JL-4</name>
    <dbReference type="NCBI Taxonomy" id="694437"/>
    <lineage>
        <taxon>Bacteria</taxon>
        <taxon>Pseudomonadati</taxon>
        <taxon>Bacteroidota</taxon>
        <taxon>Cytophagia</taxon>
        <taxon>Cytophagales</taxon>
        <taxon>Flammeovirgaceae</taxon>
        <taxon>Flammeovirga</taxon>
    </lineage>
</organism>
<dbReference type="PANTHER" id="PTHR11124">
    <property type="entry name" value="VACUOLAR SORTING PROTEIN VPS29"/>
    <property type="match status" value="1"/>
</dbReference>
<dbReference type="EC" id="3.1.4.-" evidence="2"/>
<dbReference type="AlphaFoldDB" id="A0A7X9RTG2"/>
<evidence type="ECO:0000313" key="4">
    <source>
        <dbReference type="EMBL" id="NME68386.1"/>
    </source>
</evidence>
<gene>
    <name evidence="4" type="ORF">HHU12_10480</name>
</gene>
<evidence type="ECO:0000259" key="3">
    <source>
        <dbReference type="Pfam" id="PF12850"/>
    </source>
</evidence>
<proteinExistence type="inferred from homology"/>
<comment type="cofactor">
    <cofactor evidence="2">
        <name>a divalent metal cation</name>
        <dbReference type="ChEBI" id="CHEBI:60240"/>
    </cofactor>
</comment>
<reference evidence="4 5" key="1">
    <citation type="submission" date="2020-04" db="EMBL/GenBank/DDBJ databases">
        <title>Flammeovirga sp. SR4, a novel species isolated from seawater.</title>
        <authorList>
            <person name="Wang X."/>
        </authorList>
    </citation>
    <scope>NUCLEOTIDE SEQUENCE [LARGE SCALE GENOMIC DNA]</scope>
    <source>
        <strain evidence="4 5">ATCC 23126</strain>
    </source>
</reference>
<dbReference type="InterPro" id="IPR000979">
    <property type="entry name" value="Phosphodiesterase_MJ0936/Vps29"/>
</dbReference>
<comment type="similarity">
    <text evidence="1 2">Belongs to the metallophosphoesterase superfamily. YfcE family.</text>
</comment>
<dbReference type="NCBIfam" id="TIGR00040">
    <property type="entry name" value="yfcE"/>
    <property type="match status" value="1"/>
</dbReference>
<protein>
    <recommendedName>
        <fullName evidence="2">Phosphoesterase</fullName>
        <ecNumber evidence="2">3.1.4.-</ecNumber>
    </recommendedName>
</protein>
<comment type="caution">
    <text evidence="4">The sequence shown here is derived from an EMBL/GenBank/DDBJ whole genome shotgun (WGS) entry which is preliminary data.</text>
</comment>
<evidence type="ECO:0000256" key="2">
    <source>
        <dbReference type="RuleBase" id="RU362039"/>
    </source>
</evidence>
<dbReference type="EMBL" id="JABANE010000023">
    <property type="protein sequence ID" value="NME68386.1"/>
    <property type="molecule type" value="Genomic_DNA"/>
</dbReference>
<evidence type="ECO:0000256" key="1">
    <source>
        <dbReference type="ARBA" id="ARBA00008950"/>
    </source>
</evidence>
<dbReference type="Pfam" id="PF12850">
    <property type="entry name" value="Metallophos_2"/>
    <property type="match status" value="1"/>
</dbReference>
<dbReference type="Gene3D" id="3.60.21.10">
    <property type="match status" value="1"/>
</dbReference>
<dbReference type="InterPro" id="IPR024654">
    <property type="entry name" value="Calcineurin-like_PHP_lpxH"/>
</dbReference>
<accession>A0A7X9RTG2</accession>
<dbReference type="InterPro" id="IPR029052">
    <property type="entry name" value="Metallo-depent_PP-like"/>
</dbReference>
<name>A0A7X9RTG2_9BACT</name>
<keyword evidence="2" id="KW-0479">Metal-binding</keyword>
<dbReference type="Proteomes" id="UP000576082">
    <property type="component" value="Unassembled WGS sequence"/>
</dbReference>
<feature type="domain" description="Calcineurin-like phosphoesterase" evidence="3">
    <location>
        <begin position="3"/>
        <end position="150"/>
    </location>
</feature>
<dbReference type="GO" id="GO:0016787">
    <property type="term" value="F:hydrolase activity"/>
    <property type="evidence" value="ECO:0007669"/>
    <property type="project" value="UniProtKB-UniRule"/>
</dbReference>
<dbReference type="SUPFAM" id="SSF56300">
    <property type="entry name" value="Metallo-dependent phosphatases"/>
    <property type="match status" value="1"/>
</dbReference>